<feature type="transmembrane region" description="Helical" evidence="7">
    <location>
        <begin position="75"/>
        <end position="94"/>
    </location>
</feature>
<gene>
    <name evidence="9" type="ORF">H9856_05805</name>
</gene>
<comment type="similarity">
    <text evidence="2">Belongs to the EamA transporter family.</text>
</comment>
<dbReference type="InterPro" id="IPR037185">
    <property type="entry name" value="EmrE-like"/>
</dbReference>
<name>A0A9D2ALH8_9LACO</name>
<organism evidence="9 10">
    <name type="scientific">Candidatus Limosilactobacillus merdigallinarum</name>
    <dbReference type="NCBI Taxonomy" id="2838652"/>
    <lineage>
        <taxon>Bacteria</taxon>
        <taxon>Bacillati</taxon>
        <taxon>Bacillota</taxon>
        <taxon>Bacilli</taxon>
        <taxon>Lactobacillales</taxon>
        <taxon>Lactobacillaceae</taxon>
        <taxon>Limosilactobacillus</taxon>
    </lineage>
</organism>
<dbReference type="PANTHER" id="PTHR42920:SF5">
    <property type="entry name" value="EAMA DOMAIN-CONTAINING PROTEIN"/>
    <property type="match status" value="1"/>
</dbReference>
<evidence type="ECO:0000256" key="2">
    <source>
        <dbReference type="ARBA" id="ARBA00007362"/>
    </source>
</evidence>
<feature type="transmembrane region" description="Helical" evidence="7">
    <location>
        <begin position="156"/>
        <end position="175"/>
    </location>
</feature>
<comment type="subcellular location">
    <subcellularLocation>
        <location evidence="1">Cell membrane</location>
        <topology evidence="1">Multi-pass membrane protein</topology>
    </subcellularLocation>
</comment>
<evidence type="ECO:0000256" key="5">
    <source>
        <dbReference type="ARBA" id="ARBA00022989"/>
    </source>
</evidence>
<dbReference type="InterPro" id="IPR000620">
    <property type="entry name" value="EamA_dom"/>
</dbReference>
<dbReference type="Proteomes" id="UP000824231">
    <property type="component" value="Unassembled WGS sequence"/>
</dbReference>
<evidence type="ECO:0000256" key="6">
    <source>
        <dbReference type="ARBA" id="ARBA00023136"/>
    </source>
</evidence>
<feature type="transmembrane region" description="Helical" evidence="7">
    <location>
        <begin position="132"/>
        <end position="150"/>
    </location>
</feature>
<feature type="transmembrane region" description="Helical" evidence="7">
    <location>
        <begin position="218"/>
        <end position="237"/>
    </location>
</feature>
<keyword evidence="5 7" id="KW-1133">Transmembrane helix</keyword>
<evidence type="ECO:0000259" key="8">
    <source>
        <dbReference type="Pfam" id="PF00892"/>
    </source>
</evidence>
<evidence type="ECO:0000313" key="10">
    <source>
        <dbReference type="Proteomes" id="UP000824231"/>
    </source>
</evidence>
<feature type="transmembrane region" description="Helical" evidence="7">
    <location>
        <begin position="249"/>
        <end position="267"/>
    </location>
</feature>
<feature type="transmembrane region" description="Helical" evidence="7">
    <location>
        <begin position="100"/>
        <end position="120"/>
    </location>
</feature>
<evidence type="ECO:0000313" key="9">
    <source>
        <dbReference type="EMBL" id="HIX35887.1"/>
    </source>
</evidence>
<protein>
    <submittedName>
        <fullName evidence="9">DMT family transporter</fullName>
    </submittedName>
</protein>
<dbReference type="EMBL" id="DXFH01000024">
    <property type="protein sequence ID" value="HIX35887.1"/>
    <property type="molecule type" value="Genomic_DNA"/>
</dbReference>
<evidence type="ECO:0000256" key="1">
    <source>
        <dbReference type="ARBA" id="ARBA00004651"/>
    </source>
</evidence>
<dbReference type="PANTHER" id="PTHR42920">
    <property type="entry name" value="OS03G0707200 PROTEIN-RELATED"/>
    <property type="match status" value="1"/>
</dbReference>
<accession>A0A9D2ALH8</accession>
<evidence type="ECO:0000256" key="3">
    <source>
        <dbReference type="ARBA" id="ARBA00022475"/>
    </source>
</evidence>
<dbReference type="SUPFAM" id="SSF103481">
    <property type="entry name" value="Multidrug resistance efflux transporter EmrE"/>
    <property type="match status" value="2"/>
</dbReference>
<dbReference type="GO" id="GO:0005886">
    <property type="term" value="C:plasma membrane"/>
    <property type="evidence" value="ECO:0007669"/>
    <property type="project" value="UniProtKB-SubCell"/>
</dbReference>
<feature type="domain" description="EamA" evidence="8">
    <location>
        <begin position="159"/>
        <end position="288"/>
    </location>
</feature>
<dbReference type="InterPro" id="IPR051258">
    <property type="entry name" value="Diverse_Substrate_Transporter"/>
</dbReference>
<keyword evidence="6 7" id="KW-0472">Membrane</keyword>
<proteinExistence type="inferred from homology"/>
<keyword evidence="3" id="KW-1003">Cell membrane</keyword>
<reference evidence="9" key="1">
    <citation type="journal article" date="2021" name="PeerJ">
        <title>Extensive microbial diversity within the chicken gut microbiome revealed by metagenomics and culture.</title>
        <authorList>
            <person name="Gilroy R."/>
            <person name="Ravi A."/>
            <person name="Getino M."/>
            <person name="Pursley I."/>
            <person name="Horton D.L."/>
            <person name="Alikhan N.F."/>
            <person name="Baker D."/>
            <person name="Gharbi K."/>
            <person name="Hall N."/>
            <person name="Watson M."/>
            <person name="Adriaenssens E.M."/>
            <person name="Foster-Nyarko E."/>
            <person name="Jarju S."/>
            <person name="Secka A."/>
            <person name="Antonio M."/>
            <person name="Oren A."/>
            <person name="Chaudhuri R.R."/>
            <person name="La Ragione R."/>
            <person name="Hildebrand F."/>
            <person name="Pallen M.J."/>
        </authorList>
    </citation>
    <scope>NUCLEOTIDE SEQUENCE</scope>
    <source>
        <strain evidence="9">ChiSxjej3B15-572</strain>
    </source>
</reference>
<dbReference type="AlphaFoldDB" id="A0A9D2ALH8"/>
<keyword evidence="4 7" id="KW-0812">Transmembrane</keyword>
<feature type="domain" description="EamA" evidence="8">
    <location>
        <begin position="6"/>
        <end position="145"/>
    </location>
</feature>
<feature type="transmembrane region" description="Helical" evidence="7">
    <location>
        <begin position="273"/>
        <end position="293"/>
    </location>
</feature>
<evidence type="ECO:0000256" key="7">
    <source>
        <dbReference type="SAM" id="Phobius"/>
    </source>
</evidence>
<comment type="caution">
    <text evidence="9">The sequence shown here is derived from an EMBL/GenBank/DDBJ whole genome shotgun (WGS) entry which is preliminary data.</text>
</comment>
<feature type="transmembrane region" description="Helical" evidence="7">
    <location>
        <begin position="187"/>
        <end position="206"/>
    </location>
</feature>
<reference evidence="9" key="2">
    <citation type="submission" date="2021-04" db="EMBL/GenBank/DDBJ databases">
        <authorList>
            <person name="Gilroy R."/>
        </authorList>
    </citation>
    <scope>NUCLEOTIDE SEQUENCE</scope>
    <source>
        <strain evidence="9">ChiSxjej3B15-572</strain>
    </source>
</reference>
<feature type="transmembrane region" description="Helical" evidence="7">
    <location>
        <begin position="35"/>
        <end position="54"/>
    </location>
</feature>
<dbReference type="Pfam" id="PF00892">
    <property type="entry name" value="EamA"/>
    <property type="match status" value="2"/>
</dbReference>
<sequence length="311" mass="34540">MSKQLKGILFAAAGASLWGGSGAAAQYLFSNTNINTAWLVSLRLLTAGILLTLWSLWKMPDQVHELTHSKYNLKMLIAFSIFGMLNSQLTYFLAVKYSNAPTATVIQYLQPVIIIIWMALVSHRWPRRIDCLSILVALVGTFYLVTGGHFDKLTLTPTAIFWGVWCAFAAALYTLLPAPLLKKFDALAVCGLAMLVSGIIMLPVLIKNGWPQLTTGQWWLIMYIIVGGTMFSYTLFLQSIRYVAPSVTGILSAFEPLVATILAVTLLGTRLTVAAVFGSLLILLTTVMQSIPLNKIFGLRHFHWKHLWHHE</sequence>
<evidence type="ECO:0000256" key="4">
    <source>
        <dbReference type="ARBA" id="ARBA00022692"/>
    </source>
</evidence>